<sequence>MRSYKFFSMAQVCLCGFPRLSIETPFADVDRNIGNEEVAIDGFQEAIKLLDSLIIKSEEVGLEQRRLSVLEFLKNQLAE</sequence>
<protein>
    <submittedName>
        <fullName evidence="1">Protein NCA1</fullName>
    </submittedName>
</protein>
<accession>A0ACC0IU24</accession>
<comment type="caution">
    <text evidence="1">The sequence shown here is derived from an EMBL/GenBank/DDBJ whole genome shotgun (WGS) entry which is preliminary data.</text>
</comment>
<keyword evidence="2" id="KW-1185">Reference proteome</keyword>
<organism evidence="1 2">
    <name type="scientific">Camellia lanceoleosa</name>
    <dbReference type="NCBI Taxonomy" id="1840588"/>
    <lineage>
        <taxon>Eukaryota</taxon>
        <taxon>Viridiplantae</taxon>
        <taxon>Streptophyta</taxon>
        <taxon>Embryophyta</taxon>
        <taxon>Tracheophyta</taxon>
        <taxon>Spermatophyta</taxon>
        <taxon>Magnoliopsida</taxon>
        <taxon>eudicotyledons</taxon>
        <taxon>Gunneridae</taxon>
        <taxon>Pentapetalae</taxon>
        <taxon>asterids</taxon>
        <taxon>Ericales</taxon>
        <taxon>Theaceae</taxon>
        <taxon>Camellia</taxon>
    </lineage>
</organism>
<evidence type="ECO:0000313" key="1">
    <source>
        <dbReference type="EMBL" id="KAI8027626.1"/>
    </source>
</evidence>
<reference evidence="1 2" key="1">
    <citation type="journal article" date="2022" name="Plant J.">
        <title>Chromosome-level genome of Camellia lanceoleosa provides a valuable resource for understanding genome evolution and self-incompatibility.</title>
        <authorList>
            <person name="Gong W."/>
            <person name="Xiao S."/>
            <person name="Wang L."/>
            <person name="Liao Z."/>
            <person name="Chang Y."/>
            <person name="Mo W."/>
            <person name="Hu G."/>
            <person name="Li W."/>
            <person name="Zhao G."/>
            <person name="Zhu H."/>
            <person name="Hu X."/>
            <person name="Ji K."/>
            <person name="Xiang X."/>
            <person name="Song Q."/>
            <person name="Yuan D."/>
            <person name="Jin S."/>
            <person name="Zhang L."/>
        </authorList>
    </citation>
    <scope>NUCLEOTIDE SEQUENCE [LARGE SCALE GENOMIC DNA]</scope>
    <source>
        <strain evidence="1">SQ_2022a</strain>
    </source>
</reference>
<dbReference type="EMBL" id="CM045760">
    <property type="protein sequence ID" value="KAI8027626.1"/>
    <property type="molecule type" value="Genomic_DNA"/>
</dbReference>
<evidence type="ECO:0000313" key="2">
    <source>
        <dbReference type="Proteomes" id="UP001060215"/>
    </source>
</evidence>
<name>A0ACC0IU24_9ERIC</name>
<gene>
    <name evidence="1" type="ORF">LOK49_LG02G01465</name>
</gene>
<proteinExistence type="predicted"/>
<dbReference type="Proteomes" id="UP001060215">
    <property type="component" value="Chromosome 3"/>
</dbReference>